<dbReference type="AlphaFoldDB" id="A0A975TVG3"/>
<dbReference type="EMBL" id="JAIMBW010000001">
    <property type="protein sequence ID" value="MBY4894827.1"/>
    <property type="molecule type" value="Genomic_DNA"/>
</dbReference>
<feature type="signal peptide" evidence="1">
    <location>
        <begin position="1"/>
        <end position="18"/>
    </location>
</feature>
<sequence>MARTLALLMSLAAAPAFAQATCEAPTGPIETCLVGAWVGSSTIPDALQRAMNSMPDAVRANFSSIGAPVGMIIYDDGFFETFPLGVEGAAQFQDSDGDLTTFEMTGQTVTTAGYISAIGGTLDLCYLPGAQGNLNGEMTVTTDGTSTTVPLFAIPENTFNPVITYTCIGDNLVQNVALPAPIGTITYDLIRVPLAAFPFARGAPAE</sequence>
<dbReference type="Proteomes" id="UP000693972">
    <property type="component" value="Unassembled WGS sequence"/>
</dbReference>
<evidence type="ECO:0000313" key="2">
    <source>
        <dbReference type="EMBL" id="QXL87454.1"/>
    </source>
</evidence>
<evidence type="ECO:0000313" key="3">
    <source>
        <dbReference type="Proteomes" id="UP000693972"/>
    </source>
</evidence>
<name>A0A975TVG3_9RHOB</name>
<dbReference type="EMBL" id="CP078073">
    <property type="protein sequence ID" value="QXL87454.1"/>
    <property type="molecule type" value="Genomic_DNA"/>
</dbReference>
<organism evidence="2">
    <name type="scientific">Gymnodinialimonas phycosphaerae</name>
    <dbReference type="NCBI Taxonomy" id="2841589"/>
    <lineage>
        <taxon>Bacteria</taxon>
        <taxon>Pseudomonadati</taxon>
        <taxon>Pseudomonadota</taxon>
        <taxon>Alphaproteobacteria</taxon>
        <taxon>Rhodobacterales</taxon>
        <taxon>Paracoccaceae</taxon>
        <taxon>Gymnodinialimonas</taxon>
    </lineage>
</organism>
<protein>
    <submittedName>
        <fullName evidence="2">Uncharacterized protein</fullName>
    </submittedName>
</protein>
<feature type="chain" id="PRO_5038090315" evidence="1">
    <location>
        <begin position="19"/>
        <end position="206"/>
    </location>
</feature>
<dbReference type="RefSeq" id="WP_257894330.1">
    <property type="nucleotide sequence ID" value="NZ_JAIMBW010000001.1"/>
</dbReference>
<reference evidence="2 3" key="1">
    <citation type="submission" date="2021-07" db="EMBL/GenBank/DDBJ databases">
        <title>Karlodiniumbacter phycospheric gen. nov., sp. nov., a phycosphere bacterium isolated from karlodinium veneficum.</title>
        <authorList>
            <person name="Peng Y."/>
            <person name="Jiang L."/>
            <person name="Lee J."/>
        </authorList>
    </citation>
    <scope>NUCLEOTIDE SEQUENCE</scope>
    <source>
        <strain evidence="2 3">N5</strain>
    </source>
</reference>
<keyword evidence="1" id="KW-0732">Signal</keyword>
<proteinExistence type="predicted"/>
<accession>A0A975TVG3</accession>
<keyword evidence="3" id="KW-1185">Reference proteome</keyword>
<evidence type="ECO:0000256" key="1">
    <source>
        <dbReference type="SAM" id="SignalP"/>
    </source>
</evidence>
<gene>
    <name evidence="2" type="ORF">KUL25_18880</name>
</gene>